<comment type="subcellular location">
    <subcellularLocation>
        <location evidence="1">Membrane</location>
        <topology evidence="1">Multi-pass membrane protein</topology>
    </subcellularLocation>
</comment>
<dbReference type="EMBL" id="CP062983">
    <property type="protein sequence ID" value="QPC83605.1"/>
    <property type="molecule type" value="Genomic_DNA"/>
</dbReference>
<protein>
    <submittedName>
        <fullName evidence="7">MATE family efflux transporter</fullName>
    </submittedName>
</protein>
<accession>A0A7S8EAW9</accession>
<feature type="transmembrane region" description="Helical" evidence="6">
    <location>
        <begin position="93"/>
        <end position="116"/>
    </location>
</feature>
<feature type="transmembrane region" description="Helical" evidence="6">
    <location>
        <begin position="315"/>
        <end position="339"/>
    </location>
</feature>
<feature type="transmembrane region" description="Helical" evidence="6">
    <location>
        <begin position="200"/>
        <end position="222"/>
    </location>
</feature>
<comment type="similarity">
    <text evidence="2">Belongs to the multi antimicrobial extrusion (MATE) (TC 2.A.66.1) family.</text>
</comment>
<dbReference type="InterPro" id="IPR002528">
    <property type="entry name" value="MATE_fam"/>
</dbReference>
<dbReference type="InterPro" id="IPR044644">
    <property type="entry name" value="DinF-like"/>
</dbReference>
<dbReference type="CDD" id="cd13136">
    <property type="entry name" value="MATE_DinF_like"/>
    <property type="match status" value="1"/>
</dbReference>
<keyword evidence="3 6" id="KW-0812">Transmembrane</keyword>
<feature type="transmembrane region" description="Helical" evidence="6">
    <location>
        <begin position="49"/>
        <end position="72"/>
    </location>
</feature>
<sequence>MQAPEMHPFHQRPNRTLIALSFPVLFSLIAEPLTGLIDTAFVKVLGSGAMSALGAGTVALTSLFWVFNFLMIGTQTEVAHALGKGKQERAIKVMSLSLVLAVLFGLLLTAILVPFATQAATLMGAEDAVATAAADYIRLRALGAPAVLLMSVGFGAMRGKQDMRTPLYIAVAVNVLNILLDIVLIFGAGPIPALGISGSALASTLAQYVGAIWAVFVVVRGLGFTWQFRFSDATDLLKVGRDLFFRTGLLMTFTLIATRVATQIGPDSGAAHAAIRQVWLFSSLIMEAFATTAQSLVGYFLGSMDVVTARRVARYVVWWSLGTGFVAIVFMLLITPIVIDLLVPAAAIAVFMPAWLVSSLSQPLNALAFITDGIHWGTSDYKYLRNGMFAATCSGVIALLLIDTTQPDSLIWVWFATSLWMTVRAIFGVGRIWPGIGDNPLRLGKA</sequence>
<evidence type="ECO:0000256" key="4">
    <source>
        <dbReference type="ARBA" id="ARBA00022989"/>
    </source>
</evidence>
<dbReference type="Proteomes" id="UP000594468">
    <property type="component" value="Chromosome"/>
</dbReference>
<gene>
    <name evidence="7" type="ORF">G4Y79_04265</name>
</gene>
<dbReference type="KEGG" id="pmet:G4Y79_04265"/>
<keyword evidence="8" id="KW-1185">Reference proteome</keyword>
<keyword evidence="4 6" id="KW-1133">Transmembrane helix</keyword>
<feature type="transmembrane region" description="Helical" evidence="6">
    <location>
        <begin position="383"/>
        <end position="402"/>
    </location>
</feature>
<evidence type="ECO:0000256" key="3">
    <source>
        <dbReference type="ARBA" id="ARBA00022692"/>
    </source>
</evidence>
<evidence type="ECO:0000256" key="1">
    <source>
        <dbReference type="ARBA" id="ARBA00004141"/>
    </source>
</evidence>
<evidence type="ECO:0000313" key="8">
    <source>
        <dbReference type="Proteomes" id="UP000594468"/>
    </source>
</evidence>
<dbReference type="GO" id="GO:0015297">
    <property type="term" value="F:antiporter activity"/>
    <property type="evidence" value="ECO:0007669"/>
    <property type="project" value="InterPro"/>
</dbReference>
<dbReference type="PANTHER" id="PTHR42893:SF46">
    <property type="entry name" value="PROTEIN DETOXIFICATION 44, CHLOROPLASTIC"/>
    <property type="match status" value="1"/>
</dbReference>
<feature type="transmembrane region" description="Helical" evidence="6">
    <location>
        <begin position="136"/>
        <end position="155"/>
    </location>
</feature>
<feature type="transmembrane region" description="Helical" evidence="6">
    <location>
        <begin position="167"/>
        <end position="188"/>
    </location>
</feature>
<feature type="transmembrane region" description="Helical" evidence="6">
    <location>
        <begin position="414"/>
        <end position="433"/>
    </location>
</feature>
<evidence type="ECO:0000256" key="5">
    <source>
        <dbReference type="ARBA" id="ARBA00023136"/>
    </source>
</evidence>
<dbReference type="PANTHER" id="PTHR42893">
    <property type="entry name" value="PROTEIN DETOXIFICATION 44, CHLOROPLASTIC-RELATED"/>
    <property type="match status" value="1"/>
</dbReference>
<feature type="transmembrane region" description="Helical" evidence="6">
    <location>
        <begin position="345"/>
        <end position="371"/>
    </location>
</feature>
<evidence type="ECO:0000256" key="6">
    <source>
        <dbReference type="SAM" id="Phobius"/>
    </source>
</evidence>
<dbReference type="AlphaFoldDB" id="A0A7S8EAW9"/>
<keyword evidence="5 6" id="KW-0472">Membrane</keyword>
<dbReference type="GO" id="GO:0016020">
    <property type="term" value="C:membrane"/>
    <property type="evidence" value="ECO:0007669"/>
    <property type="project" value="UniProtKB-SubCell"/>
</dbReference>
<dbReference type="Pfam" id="PF01554">
    <property type="entry name" value="MatE"/>
    <property type="match status" value="2"/>
</dbReference>
<organism evidence="7 8">
    <name type="scientific">Phototrophicus methaneseepsis</name>
    <dbReference type="NCBI Taxonomy" id="2710758"/>
    <lineage>
        <taxon>Bacteria</taxon>
        <taxon>Bacillati</taxon>
        <taxon>Chloroflexota</taxon>
        <taxon>Candidatus Thermofontia</taxon>
        <taxon>Phototrophicales</taxon>
        <taxon>Phototrophicaceae</taxon>
        <taxon>Phototrophicus</taxon>
    </lineage>
</organism>
<dbReference type="NCBIfam" id="TIGR00797">
    <property type="entry name" value="matE"/>
    <property type="match status" value="1"/>
</dbReference>
<evidence type="ECO:0000313" key="7">
    <source>
        <dbReference type="EMBL" id="QPC83605.1"/>
    </source>
</evidence>
<evidence type="ECO:0000256" key="2">
    <source>
        <dbReference type="ARBA" id="ARBA00010199"/>
    </source>
</evidence>
<dbReference type="RefSeq" id="WP_195171671.1">
    <property type="nucleotide sequence ID" value="NZ_CP062983.1"/>
</dbReference>
<feature type="transmembrane region" description="Helical" evidence="6">
    <location>
        <begin position="243"/>
        <end position="261"/>
    </location>
</feature>
<feature type="transmembrane region" description="Helical" evidence="6">
    <location>
        <begin position="281"/>
        <end position="303"/>
    </location>
</feature>
<name>A0A7S8EAW9_9CHLR</name>
<reference evidence="7 8" key="1">
    <citation type="submission" date="2020-02" db="EMBL/GenBank/DDBJ databases">
        <authorList>
            <person name="Zheng R.K."/>
            <person name="Sun C.M."/>
        </authorList>
    </citation>
    <scope>NUCLEOTIDE SEQUENCE [LARGE SCALE GENOMIC DNA]</scope>
    <source>
        <strain evidence="8">rifampicinis</strain>
    </source>
</reference>
<proteinExistence type="inferred from homology"/>
<dbReference type="GO" id="GO:0042910">
    <property type="term" value="F:xenobiotic transmembrane transporter activity"/>
    <property type="evidence" value="ECO:0007669"/>
    <property type="project" value="InterPro"/>
</dbReference>